<comment type="caution">
    <text evidence="2">The sequence shown here is derived from an EMBL/GenBank/DDBJ whole genome shotgun (WGS) entry which is preliminary data.</text>
</comment>
<dbReference type="Pfam" id="PF04480">
    <property type="entry name" value="DUF559"/>
    <property type="match status" value="1"/>
</dbReference>
<feature type="domain" description="DUF559" evidence="1">
    <location>
        <begin position="5"/>
        <end position="108"/>
    </location>
</feature>
<dbReference type="InterPro" id="IPR047216">
    <property type="entry name" value="Endonuclease_DUF559_bact"/>
</dbReference>
<dbReference type="OrthoDB" id="9798754at2"/>
<accession>A0A2S4M876</accession>
<protein>
    <submittedName>
        <fullName evidence="2">Very-short-patch-repair endonuclease</fullName>
    </submittedName>
</protein>
<gene>
    <name evidence="2" type="ORF">CYD53_108197</name>
</gene>
<evidence type="ECO:0000313" key="2">
    <source>
        <dbReference type="EMBL" id="POR50946.1"/>
    </source>
</evidence>
<sequence>MATEQQSFARTLRRQSTKPEVILWDLPRARRLDGLKFRRQQPLLGYTVDFLCFERKLVVELDGRQHDVEREYDAARSEEIERHGFMVIRFGNEVVLNDRDAVIARIREAAGTAPETPLL</sequence>
<dbReference type="InterPro" id="IPR007569">
    <property type="entry name" value="DUF559"/>
</dbReference>
<dbReference type="CDD" id="cd01038">
    <property type="entry name" value="Endonuclease_DUF559"/>
    <property type="match status" value="1"/>
</dbReference>
<proteinExistence type="predicted"/>
<evidence type="ECO:0000259" key="1">
    <source>
        <dbReference type="Pfam" id="PF04480"/>
    </source>
</evidence>
<evidence type="ECO:0000313" key="3">
    <source>
        <dbReference type="Proteomes" id="UP000236919"/>
    </source>
</evidence>
<dbReference type="PANTHER" id="PTHR38590:SF1">
    <property type="entry name" value="BLL0828 PROTEIN"/>
    <property type="match status" value="1"/>
</dbReference>
<dbReference type="RefSeq" id="WP_103719042.1">
    <property type="nucleotide sequence ID" value="NZ_PQFZ01000008.1"/>
</dbReference>
<keyword evidence="2" id="KW-0255">Endonuclease</keyword>
<dbReference type="EMBL" id="PQFZ01000008">
    <property type="protein sequence ID" value="POR50946.1"/>
    <property type="molecule type" value="Genomic_DNA"/>
</dbReference>
<keyword evidence="2" id="KW-0378">Hydrolase</keyword>
<dbReference type="Gene3D" id="3.40.960.10">
    <property type="entry name" value="VSR Endonuclease"/>
    <property type="match status" value="1"/>
</dbReference>
<dbReference type="AlphaFoldDB" id="A0A2S4M876"/>
<name>A0A2S4M876_9HYPH</name>
<dbReference type="PANTHER" id="PTHR38590">
    <property type="entry name" value="BLL0828 PROTEIN"/>
    <property type="match status" value="1"/>
</dbReference>
<dbReference type="InterPro" id="IPR011335">
    <property type="entry name" value="Restrct_endonuc-II-like"/>
</dbReference>
<keyword evidence="2" id="KW-0540">Nuclease</keyword>
<reference evidence="2 3" key="1">
    <citation type="submission" date="2018-01" db="EMBL/GenBank/DDBJ databases">
        <title>Genomic Encyclopedia of Type Strains, Phase III (KMG-III): the genomes of soil and plant-associated and newly described type strains.</title>
        <authorList>
            <person name="Whitman W."/>
        </authorList>
    </citation>
    <scope>NUCLEOTIDE SEQUENCE [LARGE SCALE GENOMIC DNA]</scope>
    <source>
        <strain evidence="2 3">1131</strain>
    </source>
</reference>
<dbReference type="SUPFAM" id="SSF52980">
    <property type="entry name" value="Restriction endonuclease-like"/>
    <property type="match status" value="1"/>
</dbReference>
<keyword evidence="3" id="KW-1185">Reference proteome</keyword>
<organism evidence="2 3">
    <name type="scientific">Bosea psychrotolerans</name>
    <dbReference type="NCBI Taxonomy" id="1871628"/>
    <lineage>
        <taxon>Bacteria</taxon>
        <taxon>Pseudomonadati</taxon>
        <taxon>Pseudomonadota</taxon>
        <taxon>Alphaproteobacteria</taxon>
        <taxon>Hyphomicrobiales</taxon>
        <taxon>Boseaceae</taxon>
        <taxon>Bosea</taxon>
    </lineage>
</organism>
<dbReference type="GO" id="GO:0004519">
    <property type="term" value="F:endonuclease activity"/>
    <property type="evidence" value="ECO:0007669"/>
    <property type="project" value="UniProtKB-KW"/>
</dbReference>
<dbReference type="Proteomes" id="UP000236919">
    <property type="component" value="Unassembled WGS sequence"/>
</dbReference>